<keyword evidence="4 9" id="KW-0677">Repeat</keyword>
<comment type="domain">
    <text evidence="9">The J domain is necessary and sufficient to stimulate DnaK ATPase activity. Zinc center 1 plays an important role in the autonomous, DnaK-independent chaperone activity of DnaJ. Zinc center 2 is essential for interaction with DnaK and for DnaJ activity.</text>
</comment>
<dbReference type="GO" id="GO:0042026">
    <property type="term" value="P:protein refolding"/>
    <property type="evidence" value="ECO:0007669"/>
    <property type="project" value="TreeGrafter"/>
</dbReference>
<feature type="domain" description="CR-type" evidence="12">
    <location>
        <begin position="132"/>
        <end position="213"/>
    </location>
</feature>
<dbReference type="InterPro" id="IPR036410">
    <property type="entry name" value="HSP_DnaJ_Cys-rich_dom_sf"/>
</dbReference>
<feature type="repeat" description="CXXCXGXG motif" evidence="9">
    <location>
        <begin position="145"/>
        <end position="152"/>
    </location>
</feature>
<comment type="subunit">
    <text evidence="9">Homodimer.</text>
</comment>
<evidence type="ECO:0000256" key="8">
    <source>
        <dbReference type="ARBA" id="ARBA00023186"/>
    </source>
</evidence>
<evidence type="ECO:0000313" key="13">
    <source>
        <dbReference type="EMBL" id="KUO40231.1"/>
    </source>
</evidence>
<dbReference type="GO" id="GO:0005524">
    <property type="term" value="F:ATP binding"/>
    <property type="evidence" value="ECO:0007669"/>
    <property type="project" value="InterPro"/>
</dbReference>
<keyword evidence="1 9" id="KW-0963">Cytoplasm</keyword>
<feature type="binding site" evidence="9">
    <location>
        <position position="145"/>
    </location>
    <ligand>
        <name>Zn(2+)</name>
        <dbReference type="ChEBI" id="CHEBI:29105"/>
        <label>1</label>
    </ligand>
</feature>
<feature type="binding site" evidence="9">
    <location>
        <position position="187"/>
    </location>
    <ligand>
        <name>Zn(2+)</name>
        <dbReference type="ChEBI" id="CHEBI:29105"/>
        <label>2</label>
    </ligand>
</feature>
<comment type="subcellular location">
    <subcellularLocation>
        <location evidence="9">Cytoplasm</location>
    </subcellularLocation>
</comment>
<evidence type="ECO:0000256" key="5">
    <source>
        <dbReference type="ARBA" id="ARBA00022771"/>
    </source>
</evidence>
<dbReference type="Proteomes" id="UP000074294">
    <property type="component" value="Unassembled WGS sequence"/>
</dbReference>
<dbReference type="SUPFAM" id="SSF57938">
    <property type="entry name" value="DnaJ/Hsp40 cysteine-rich domain"/>
    <property type="match status" value="1"/>
</dbReference>
<comment type="similarity">
    <text evidence="9">Belongs to the DnaJ family.</text>
</comment>
<feature type="zinc finger region" description="CR-type" evidence="10">
    <location>
        <begin position="132"/>
        <end position="213"/>
    </location>
</feature>
<feature type="binding site" evidence="9">
    <location>
        <position position="190"/>
    </location>
    <ligand>
        <name>Zn(2+)</name>
        <dbReference type="ChEBI" id="CHEBI:29105"/>
        <label>2</label>
    </ligand>
</feature>
<dbReference type="HAMAP" id="MF_01152">
    <property type="entry name" value="DnaJ"/>
    <property type="match status" value="1"/>
</dbReference>
<comment type="caution">
    <text evidence="13">The sequence shown here is derived from an EMBL/GenBank/DDBJ whole genome shotgun (WGS) entry which is preliminary data.</text>
</comment>
<dbReference type="InterPro" id="IPR001623">
    <property type="entry name" value="DnaJ_domain"/>
</dbReference>
<dbReference type="AlphaFoldDB" id="A0A147JUW7"/>
<dbReference type="PRINTS" id="PR00625">
    <property type="entry name" value="JDOMAIN"/>
</dbReference>
<feature type="repeat" description="CXXCXGXG motif" evidence="9">
    <location>
        <begin position="201"/>
        <end position="208"/>
    </location>
</feature>
<evidence type="ECO:0000256" key="10">
    <source>
        <dbReference type="PROSITE-ProRule" id="PRU00546"/>
    </source>
</evidence>
<feature type="binding site" evidence="9">
    <location>
        <position position="201"/>
    </location>
    <ligand>
        <name>Zn(2+)</name>
        <dbReference type="ChEBI" id="CHEBI:29105"/>
        <label>1</label>
    </ligand>
</feature>
<dbReference type="GO" id="GO:0009408">
    <property type="term" value="P:response to heat"/>
    <property type="evidence" value="ECO:0007669"/>
    <property type="project" value="InterPro"/>
</dbReference>
<dbReference type="InterPro" id="IPR012724">
    <property type="entry name" value="DnaJ"/>
</dbReference>
<sequence length="368" mass="41309">MTKKDYYEILGVSRDASPEEIKRAFRQLARKYHPDVNPGNKEAEEKFKEINEAYQVLSDPEKRAQYDQFGHAAFRPEDFAGFRWPSFEELFRDLGFGDIFDVFSGFERGERARGGRDLSLEVEISLEEAFHGVSKDIEVPHFSECPVCRGTGAKPGFLKKCSSCGGTGEIRRIQRSAFAQVVNITTCPRCQGTGRVVEKACESCRGSGKIKRIKRIEVKIPRGVSDGQYLRIPGEGEPGEGGGPPGDLYVVVRVKDHDIFERHGDDLFCLTTIDLGTAIFGGEVEVPTINGRAILRIPPGTQSHTVFRLRGQGMPNFSSGRRGDQLVKVVVEIPERIPKEKEPLLREIFEKKAKTRKGFFERLRERAG</sequence>
<dbReference type="InterPro" id="IPR001305">
    <property type="entry name" value="HSP_DnaJ_Cys-rich_dom"/>
</dbReference>
<feature type="binding site" evidence="9">
    <location>
        <position position="161"/>
    </location>
    <ligand>
        <name>Zn(2+)</name>
        <dbReference type="ChEBI" id="CHEBI:29105"/>
        <label>2</label>
    </ligand>
</feature>
<comment type="function">
    <text evidence="9">Participates actively in the response to hyperosmotic and heat shock by preventing the aggregation of stress-denatured proteins and by disaggregating proteins, also in an autonomous, DnaK-independent fashion. Unfolded proteins bind initially to DnaJ; upon interaction with the DnaJ-bound protein, DnaK hydrolyzes its bound ATP, resulting in the formation of a stable complex. GrpE releases ADP from DnaK; ATP binding to DnaK triggers the release of the substrate protein, thus completing the reaction cycle. Several rounds of ATP-dependent interactions between DnaJ, DnaK and GrpE are required for fully efficient folding. Also involved, together with DnaK and GrpE, in the DNA replication of plasmids through activation of initiation proteins.</text>
</comment>
<comment type="cofactor">
    <cofactor evidence="9">
        <name>Zn(2+)</name>
        <dbReference type="ChEBI" id="CHEBI:29105"/>
    </cofactor>
    <text evidence="9">Binds 2 Zn(2+) ions per monomer.</text>
</comment>
<reference evidence="13 14" key="1">
    <citation type="journal article" date="2016" name="Nat. Microbiol.">
        <title>Genomic inference of the metabolism of cosmopolitan subsurface Archaea, Hadesarchaea.</title>
        <authorList>
            <person name="Baker B.J."/>
            <person name="Saw J.H."/>
            <person name="Lind A.E."/>
            <person name="Lazar C.S."/>
            <person name="Hinrichs K.-U."/>
            <person name="Teske A.P."/>
            <person name="Ettema T.J."/>
        </authorList>
    </citation>
    <scope>NUCLEOTIDE SEQUENCE [LARGE SCALE GENOMIC DNA]</scope>
</reference>
<keyword evidence="8 9" id="KW-0143">Chaperone</keyword>
<dbReference type="CDD" id="cd06257">
    <property type="entry name" value="DnaJ"/>
    <property type="match status" value="1"/>
</dbReference>
<dbReference type="Pfam" id="PF00226">
    <property type="entry name" value="DnaJ"/>
    <property type="match status" value="1"/>
</dbReference>
<keyword evidence="5 9" id="KW-0863">Zinc-finger</keyword>
<keyword evidence="3 9" id="KW-0479">Metal-binding</keyword>
<evidence type="ECO:0000256" key="9">
    <source>
        <dbReference type="HAMAP-Rule" id="MF_01152"/>
    </source>
</evidence>
<feature type="repeat" description="CXXCXGXG motif" evidence="9">
    <location>
        <begin position="187"/>
        <end position="194"/>
    </location>
</feature>
<dbReference type="PROSITE" id="PS50076">
    <property type="entry name" value="DNAJ_2"/>
    <property type="match status" value="1"/>
</dbReference>
<gene>
    <name evidence="9" type="primary">dnaJ</name>
    <name evidence="13" type="ORF">APZ16_00620</name>
</gene>
<dbReference type="Pfam" id="PF00684">
    <property type="entry name" value="DnaJ_CXXCXGXG"/>
    <property type="match status" value="1"/>
</dbReference>
<evidence type="ECO:0000256" key="6">
    <source>
        <dbReference type="ARBA" id="ARBA00022833"/>
    </source>
</evidence>
<keyword evidence="7 9" id="KW-0346">Stress response</keyword>
<evidence type="ECO:0000256" key="1">
    <source>
        <dbReference type="ARBA" id="ARBA00022490"/>
    </source>
</evidence>
<evidence type="ECO:0000256" key="3">
    <source>
        <dbReference type="ARBA" id="ARBA00022723"/>
    </source>
</evidence>
<dbReference type="NCBIfam" id="TIGR02349">
    <property type="entry name" value="DnaJ_bact"/>
    <property type="match status" value="1"/>
</dbReference>
<organism evidence="13 14">
    <name type="scientific">Hadarchaeum yellowstonense</name>
    <dbReference type="NCBI Taxonomy" id="1776334"/>
    <lineage>
        <taxon>Archaea</taxon>
        <taxon>Methanobacteriati</taxon>
        <taxon>Candidatus Hadarchaeota</taxon>
        <taxon>Candidatus Hadarchaeia</taxon>
        <taxon>Candidatus Hadarchaeales</taxon>
        <taxon>Candidatus Hadarchaeaceae</taxon>
        <taxon>Candidatus Hadarchaeum</taxon>
    </lineage>
</organism>
<dbReference type="FunFam" id="2.60.260.20:FF:000005">
    <property type="entry name" value="Chaperone protein dnaJ 1, mitochondrial"/>
    <property type="match status" value="1"/>
</dbReference>
<dbReference type="FunFam" id="2.10.230.10:FF:000002">
    <property type="entry name" value="Molecular chaperone DnaJ"/>
    <property type="match status" value="1"/>
</dbReference>
<dbReference type="Pfam" id="PF01556">
    <property type="entry name" value="DnaJ_C"/>
    <property type="match status" value="1"/>
</dbReference>
<feature type="binding site" evidence="9">
    <location>
        <position position="204"/>
    </location>
    <ligand>
        <name>Zn(2+)</name>
        <dbReference type="ChEBI" id="CHEBI:29105"/>
        <label>1</label>
    </ligand>
</feature>
<dbReference type="CDD" id="cd10747">
    <property type="entry name" value="DnaJ_C"/>
    <property type="match status" value="1"/>
</dbReference>
<dbReference type="InterPro" id="IPR018253">
    <property type="entry name" value="DnaJ_domain_CS"/>
</dbReference>
<keyword evidence="2 9" id="KW-0235">DNA replication</keyword>
<dbReference type="PANTHER" id="PTHR43096">
    <property type="entry name" value="DNAJ HOMOLOG 1, MITOCHONDRIAL-RELATED"/>
    <property type="match status" value="1"/>
</dbReference>
<dbReference type="CDD" id="cd10719">
    <property type="entry name" value="DnaJ_zf"/>
    <property type="match status" value="1"/>
</dbReference>
<evidence type="ECO:0000256" key="4">
    <source>
        <dbReference type="ARBA" id="ARBA00022737"/>
    </source>
</evidence>
<dbReference type="InterPro" id="IPR002939">
    <property type="entry name" value="DnaJ_C"/>
</dbReference>
<evidence type="ECO:0000256" key="2">
    <source>
        <dbReference type="ARBA" id="ARBA00022705"/>
    </source>
</evidence>
<dbReference type="SUPFAM" id="SSF49493">
    <property type="entry name" value="HSP40/DnaJ peptide-binding domain"/>
    <property type="match status" value="2"/>
</dbReference>
<dbReference type="Gene3D" id="2.10.230.10">
    <property type="entry name" value="Heat shock protein DnaJ, cysteine-rich domain"/>
    <property type="match status" value="1"/>
</dbReference>
<dbReference type="Gene3D" id="1.10.287.110">
    <property type="entry name" value="DnaJ domain"/>
    <property type="match status" value="1"/>
</dbReference>
<dbReference type="FunFam" id="1.10.287.110:FF:000034">
    <property type="entry name" value="Chaperone protein DnaJ"/>
    <property type="match status" value="1"/>
</dbReference>
<dbReference type="GO" id="GO:0005737">
    <property type="term" value="C:cytoplasm"/>
    <property type="evidence" value="ECO:0007669"/>
    <property type="project" value="UniProtKB-SubCell"/>
</dbReference>
<evidence type="ECO:0000259" key="12">
    <source>
        <dbReference type="PROSITE" id="PS51188"/>
    </source>
</evidence>
<keyword evidence="6 9" id="KW-0862">Zinc</keyword>
<dbReference type="PROSITE" id="PS00636">
    <property type="entry name" value="DNAJ_1"/>
    <property type="match status" value="1"/>
</dbReference>
<dbReference type="GO" id="GO:0051082">
    <property type="term" value="F:unfolded protein binding"/>
    <property type="evidence" value="ECO:0007669"/>
    <property type="project" value="UniProtKB-UniRule"/>
</dbReference>
<evidence type="ECO:0000259" key="11">
    <source>
        <dbReference type="PROSITE" id="PS50076"/>
    </source>
</evidence>
<dbReference type="Gene3D" id="2.60.260.20">
    <property type="entry name" value="Urease metallochaperone UreE, N-terminal domain"/>
    <property type="match status" value="2"/>
</dbReference>
<protein>
    <recommendedName>
        <fullName evidence="9">Chaperone protein DnaJ</fullName>
    </recommendedName>
</protein>
<accession>A0A147JUW7</accession>
<evidence type="ECO:0000256" key="7">
    <source>
        <dbReference type="ARBA" id="ARBA00023016"/>
    </source>
</evidence>
<dbReference type="GO" id="GO:0031072">
    <property type="term" value="F:heat shock protein binding"/>
    <property type="evidence" value="ECO:0007669"/>
    <property type="project" value="InterPro"/>
</dbReference>
<feature type="binding site" evidence="9">
    <location>
        <position position="164"/>
    </location>
    <ligand>
        <name>Zn(2+)</name>
        <dbReference type="ChEBI" id="CHEBI:29105"/>
        <label>2</label>
    </ligand>
</feature>
<dbReference type="NCBIfam" id="NF008035">
    <property type="entry name" value="PRK10767.1"/>
    <property type="match status" value="1"/>
</dbReference>
<feature type="binding site" evidence="9">
    <location>
        <position position="148"/>
    </location>
    <ligand>
        <name>Zn(2+)</name>
        <dbReference type="ChEBI" id="CHEBI:29105"/>
        <label>1</label>
    </ligand>
</feature>
<name>A0A147JUW7_HADYE</name>
<evidence type="ECO:0000313" key="14">
    <source>
        <dbReference type="Proteomes" id="UP000074294"/>
    </source>
</evidence>
<dbReference type="GO" id="GO:0006260">
    <property type="term" value="P:DNA replication"/>
    <property type="evidence" value="ECO:0007669"/>
    <property type="project" value="UniProtKB-KW"/>
</dbReference>
<dbReference type="PROSITE" id="PS51188">
    <property type="entry name" value="ZF_CR"/>
    <property type="match status" value="1"/>
</dbReference>
<dbReference type="PANTHER" id="PTHR43096:SF48">
    <property type="entry name" value="CHAPERONE PROTEIN DNAJ"/>
    <property type="match status" value="1"/>
</dbReference>
<dbReference type="InterPro" id="IPR008971">
    <property type="entry name" value="HSP40/DnaJ_pept-bd"/>
</dbReference>
<feature type="repeat" description="CXXCXGXG motif" evidence="9">
    <location>
        <begin position="161"/>
        <end position="168"/>
    </location>
</feature>
<dbReference type="SMART" id="SM00271">
    <property type="entry name" value="DnaJ"/>
    <property type="match status" value="1"/>
</dbReference>
<dbReference type="STRING" id="1776334.APZ16_00620"/>
<proteinExistence type="inferred from homology"/>
<feature type="domain" description="J" evidence="11">
    <location>
        <begin position="5"/>
        <end position="70"/>
    </location>
</feature>
<dbReference type="GO" id="GO:0008270">
    <property type="term" value="F:zinc ion binding"/>
    <property type="evidence" value="ECO:0007669"/>
    <property type="project" value="UniProtKB-UniRule"/>
</dbReference>
<dbReference type="InterPro" id="IPR036869">
    <property type="entry name" value="J_dom_sf"/>
</dbReference>
<dbReference type="EMBL" id="LQMQ01000046">
    <property type="protein sequence ID" value="KUO40231.1"/>
    <property type="molecule type" value="Genomic_DNA"/>
</dbReference>
<dbReference type="SUPFAM" id="SSF46565">
    <property type="entry name" value="Chaperone J-domain"/>
    <property type="match status" value="1"/>
</dbReference>